<evidence type="ECO:0000259" key="8">
    <source>
        <dbReference type="PROSITE" id="PS50928"/>
    </source>
</evidence>
<dbReference type="GO" id="GO:0005886">
    <property type="term" value="C:plasma membrane"/>
    <property type="evidence" value="ECO:0007669"/>
    <property type="project" value="UniProtKB-SubCell"/>
</dbReference>
<evidence type="ECO:0000313" key="10">
    <source>
        <dbReference type="Proteomes" id="UP000595564"/>
    </source>
</evidence>
<keyword evidence="2 7" id="KW-0813">Transport</keyword>
<dbReference type="Proteomes" id="UP000595564">
    <property type="component" value="Chromosome"/>
</dbReference>
<dbReference type="AlphaFoldDB" id="A0A7R6PGN0"/>
<feature type="transmembrane region" description="Helical" evidence="7">
    <location>
        <begin position="180"/>
        <end position="200"/>
    </location>
</feature>
<dbReference type="PROSITE" id="PS50928">
    <property type="entry name" value="ABC_TM1"/>
    <property type="match status" value="1"/>
</dbReference>
<keyword evidence="4 7" id="KW-0812">Transmembrane</keyword>
<feature type="transmembrane region" description="Helical" evidence="7">
    <location>
        <begin position="284"/>
        <end position="302"/>
    </location>
</feature>
<dbReference type="Gene3D" id="1.10.3720.10">
    <property type="entry name" value="MetI-like"/>
    <property type="match status" value="1"/>
</dbReference>
<dbReference type="EMBL" id="AP017470">
    <property type="protein sequence ID" value="BBB32259.1"/>
    <property type="molecule type" value="Genomic_DNA"/>
</dbReference>
<evidence type="ECO:0000256" key="2">
    <source>
        <dbReference type="ARBA" id="ARBA00022448"/>
    </source>
</evidence>
<dbReference type="KEGG" id="thyd:TTHT_0687"/>
<protein>
    <submittedName>
        <fullName evidence="9">Peptide/nickel transport system permease protein</fullName>
    </submittedName>
</protein>
<proteinExistence type="inferred from homology"/>
<comment type="similarity">
    <text evidence="7">Belongs to the binding-protein-dependent transport system permease family.</text>
</comment>
<reference evidence="9 10" key="1">
    <citation type="journal article" date="2012" name="Extremophiles">
        <title>Thermotomaculum hydrothermale gen. nov., sp. nov., a novel heterotrophic thermophile within the phylum Acidobacteria from a deep-sea hydrothermal vent chimney in the Southern Okinawa Trough.</title>
        <authorList>
            <person name="Izumi H."/>
            <person name="Nunoura T."/>
            <person name="Miyazaki M."/>
            <person name="Mino S."/>
            <person name="Toki T."/>
            <person name="Takai K."/>
            <person name="Sako Y."/>
            <person name="Sawabe T."/>
            <person name="Nakagawa S."/>
        </authorList>
    </citation>
    <scope>NUCLEOTIDE SEQUENCE [LARGE SCALE GENOMIC DNA]</scope>
    <source>
        <strain evidence="9 10">AC55</strain>
    </source>
</reference>
<evidence type="ECO:0000313" key="9">
    <source>
        <dbReference type="EMBL" id="BBB32259.1"/>
    </source>
</evidence>
<feature type="transmembrane region" description="Helical" evidence="7">
    <location>
        <begin position="96"/>
        <end position="119"/>
    </location>
</feature>
<dbReference type="GO" id="GO:0055085">
    <property type="term" value="P:transmembrane transport"/>
    <property type="evidence" value="ECO:0007669"/>
    <property type="project" value="InterPro"/>
</dbReference>
<keyword evidence="6 7" id="KW-0472">Membrane</keyword>
<evidence type="ECO:0000256" key="7">
    <source>
        <dbReference type="RuleBase" id="RU363032"/>
    </source>
</evidence>
<dbReference type="InterPro" id="IPR000515">
    <property type="entry name" value="MetI-like"/>
</dbReference>
<evidence type="ECO:0000256" key="6">
    <source>
        <dbReference type="ARBA" id="ARBA00023136"/>
    </source>
</evidence>
<comment type="subcellular location">
    <subcellularLocation>
        <location evidence="1 7">Cell membrane</location>
        <topology evidence="1 7">Multi-pass membrane protein</topology>
    </subcellularLocation>
</comment>
<dbReference type="InterPro" id="IPR035906">
    <property type="entry name" value="MetI-like_sf"/>
</dbReference>
<feature type="transmembrane region" description="Helical" evidence="7">
    <location>
        <begin position="239"/>
        <end position="264"/>
    </location>
</feature>
<keyword evidence="5 7" id="KW-1133">Transmembrane helix</keyword>
<sequence>MTFSFVLKKFIIMCFSVFIAFYLVFLIIFASRVNVVANQVKVQGVKLSQEKGFDFFQATKEYILWLKKIKTFSFGKSEFLGEKVSVILKNKLKNTIILNFLALLILFLGGIVLGVLSAISKNKIVSIIEVIFFIIYAIPDFILAIFLILIFSIKLNLFPSSGIVSLNHDELNSFSQFLDYLKHLFLPALSLSIASIIFLARFTKNSIVGILEHSHIIALKVRGIDTFNIKLKHILKNSVFPFISLLTFIIPGLFGGSIIIETIFGYPGIGNMLYKAIIHRDFPLLIGVAFVNVVVIYFSIFITDIMYEVFKAGELNEKGD</sequence>
<dbReference type="PANTHER" id="PTHR30465:SF0">
    <property type="entry name" value="OLIGOPEPTIDE TRANSPORT SYSTEM PERMEASE PROTEIN APPB"/>
    <property type="match status" value="1"/>
</dbReference>
<name>A0A7R6PGN0_9BACT</name>
<feature type="transmembrane region" description="Helical" evidence="7">
    <location>
        <begin position="12"/>
        <end position="31"/>
    </location>
</feature>
<evidence type="ECO:0000256" key="1">
    <source>
        <dbReference type="ARBA" id="ARBA00004651"/>
    </source>
</evidence>
<feature type="transmembrane region" description="Helical" evidence="7">
    <location>
        <begin position="131"/>
        <end position="153"/>
    </location>
</feature>
<evidence type="ECO:0000256" key="5">
    <source>
        <dbReference type="ARBA" id="ARBA00022989"/>
    </source>
</evidence>
<organism evidence="9 10">
    <name type="scientific">Thermotomaculum hydrothermale</name>
    <dbReference type="NCBI Taxonomy" id="981385"/>
    <lineage>
        <taxon>Bacteria</taxon>
        <taxon>Pseudomonadati</taxon>
        <taxon>Acidobacteriota</taxon>
        <taxon>Holophagae</taxon>
        <taxon>Thermotomaculales</taxon>
        <taxon>Thermotomaculaceae</taxon>
        <taxon>Thermotomaculum</taxon>
    </lineage>
</organism>
<evidence type="ECO:0000256" key="4">
    <source>
        <dbReference type="ARBA" id="ARBA00022692"/>
    </source>
</evidence>
<feature type="domain" description="ABC transmembrane type-1" evidence="8">
    <location>
        <begin position="92"/>
        <end position="307"/>
    </location>
</feature>
<accession>A0A7R6PGN0</accession>
<dbReference type="SUPFAM" id="SSF161098">
    <property type="entry name" value="MetI-like"/>
    <property type="match status" value="1"/>
</dbReference>
<keyword evidence="10" id="KW-1185">Reference proteome</keyword>
<gene>
    <name evidence="9" type="ORF">TTHT_0687</name>
</gene>
<keyword evidence="3" id="KW-1003">Cell membrane</keyword>
<evidence type="ECO:0000256" key="3">
    <source>
        <dbReference type="ARBA" id="ARBA00022475"/>
    </source>
</evidence>
<dbReference type="Pfam" id="PF00528">
    <property type="entry name" value="BPD_transp_1"/>
    <property type="match status" value="1"/>
</dbReference>
<dbReference type="PANTHER" id="PTHR30465">
    <property type="entry name" value="INNER MEMBRANE ABC TRANSPORTER"/>
    <property type="match status" value="1"/>
</dbReference>